<dbReference type="AlphaFoldDB" id="A0A315W7K7"/>
<evidence type="ECO:0000313" key="1">
    <source>
        <dbReference type="EMBL" id="PWA32019.1"/>
    </source>
</evidence>
<gene>
    <name evidence="1" type="ORF">CCH79_00017401</name>
</gene>
<comment type="caution">
    <text evidence="1">The sequence shown here is derived from an EMBL/GenBank/DDBJ whole genome shotgun (WGS) entry which is preliminary data.</text>
</comment>
<reference evidence="1 2" key="1">
    <citation type="journal article" date="2018" name="G3 (Bethesda)">
        <title>A High-Quality Reference Genome for the Invasive Mosquitofish Gambusia affinis Using a Chicago Library.</title>
        <authorList>
            <person name="Hoffberg S.L."/>
            <person name="Troendle N.J."/>
            <person name="Glenn T.C."/>
            <person name="Mahmud O."/>
            <person name="Louha S."/>
            <person name="Chalopin D."/>
            <person name="Bennetzen J.L."/>
            <person name="Mauricio R."/>
        </authorList>
    </citation>
    <scope>NUCLEOTIDE SEQUENCE [LARGE SCALE GENOMIC DNA]</scope>
    <source>
        <strain evidence="1">NE01/NJP1002.9</strain>
        <tissue evidence="1">Muscle</tissue>
    </source>
</reference>
<accession>A0A315W7K7</accession>
<sequence>MVRVFLLRRRRAAERQ</sequence>
<name>A0A315W7K7_GAMAF</name>
<keyword evidence="2" id="KW-1185">Reference proteome</keyword>
<dbReference type="EMBL" id="NHOQ01000217">
    <property type="protein sequence ID" value="PWA32019.1"/>
    <property type="molecule type" value="Genomic_DNA"/>
</dbReference>
<organism evidence="1 2">
    <name type="scientific">Gambusia affinis</name>
    <name type="common">Western mosquitofish</name>
    <name type="synonym">Heterandria affinis</name>
    <dbReference type="NCBI Taxonomy" id="33528"/>
    <lineage>
        <taxon>Eukaryota</taxon>
        <taxon>Metazoa</taxon>
        <taxon>Chordata</taxon>
        <taxon>Craniata</taxon>
        <taxon>Vertebrata</taxon>
        <taxon>Euteleostomi</taxon>
        <taxon>Actinopterygii</taxon>
        <taxon>Neopterygii</taxon>
        <taxon>Teleostei</taxon>
        <taxon>Neoteleostei</taxon>
        <taxon>Acanthomorphata</taxon>
        <taxon>Ovalentaria</taxon>
        <taxon>Atherinomorphae</taxon>
        <taxon>Cyprinodontiformes</taxon>
        <taxon>Poeciliidae</taxon>
        <taxon>Poeciliinae</taxon>
        <taxon>Gambusia</taxon>
    </lineage>
</organism>
<dbReference type="Proteomes" id="UP000250572">
    <property type="component" value="Unassembled WGS sequence"/>
</dbReference>
<proteinExistence type="predicted"/>
<protein>
    <submittedName>
        <fullName evidence="1">Uncharacterized protein</fullName>
    </submittedName>
</protein>
<evidence type="ECO:0000313" key="2">
    <source>
        <dbReference type="Proteomes" id="UP000250572"/>
    </source>
</evidence>